<evidence type="ECO:0000256" key="4">
    <source>
        <dbReference type="ARBA" id="ARBA00012448"/>
    </source>
</evidence>
<dbReference type="Proteomes" id="UP000677436">
    <property type="component" value="Chromosome"/>
</dbReference>
<evidence type="ECO:0000256" key="2">
    <source>
        <dbReference type="ARBA" id="ARBA00004752"/>
    </source>
</evidence>
<dbReference type="PRINTS" id="PR00725">
    <property type="entry name" value="DADACBPTASE1"/>
</dbReference>
<gene>
    <name evidence="18" type="ORF">JIR001_00110</name>
</gene>
<evidence type="ECO:0000256" key="10">
    <source>
        <dbReference type="ARBA" id="ARBA00022984"/>
    </source>
</evidence>
<reference evidence="18" key="1">
    <citation type="journal article" date="2013" name="Int. J. Syst. Evol. Microbiol.">
        <title>Polycladomyces abyssicola gen. nov., sp. nov., a thermophilic filamentous bacterium isolated from hemipelagic sediment.</title>
        <authorList>
            <person name="Tsubouchi T."/>
            <person name="Shimane Y."/>
            <person name="Mori K."/>
            <person name="Usui K."/>
            <person name="Hiraki T."/>
            <person name="Tame A."/>
            <person name="Uematsu K."/>
            <person name="Maruyama T."/>
            <person name="Hatada Y."/>
        </authorList>
    </citation>
    <scope>NUCLEOTIDE SEQUENCE</scope>
    <source>
        <strain evidence="18">JIR-001</strain>
    </source>
</reference>
<dbReference type="Gene3D" id="3.40.710.10">
    <property type="entry name" value="DD-peptidase/beta-lactamase superfamily"/>
    <property type="match status" value="1"/>
</dbReference>
<proteinExistence type="inferred from homology"/>
<protein>
    <recommendedName>
        <fullName evidence="4">serine-type D-Ala-D-Ala carboxypeptidase</fullName>
        <ecNumber evidence="4">3.4.16.4</ecNumber>
    </recommendedName>
</protein>
<dbReference type="InterPro" id="IPR012907">
    <property type="entry name" value="Peptidase_S11_C"/>
</dbReference>
<accession>A0A8D5UDC7</accession>
<evidence type="ECO:0000256" key="16">
    <source>
        <dbReference type="SAM" id="SignalP"/>
    </source>
</evidence>
<dbReference type="SUPFAM" id="SSF69189">
    <property type="entry name" value="Penicillin-binding protein associated domain"/>
    <property type="match status" value="1"/>
</dbReference>
<comment type="catalytic activity">
    <reaction evidence="12">
        <text>Preferential cleavage: (Ac)2-L-Lys-D-Ala-|-D-Ala. Also transpeptidation of peptidyl-alanyl moieties that are N-acyl substituents of D-alanine.</text>
        <dbReference type="EC" id="3.4.16.4"/>
    </reaction>
</comment>
<evidence type="ECO:0000256" key="11">
    <source>
        <dbReference type="ARBA" id="ARBA00023316"/>
    </source>
</evidence>
<keyword evidence="8" id="KW-0378">Hydrolase</keyword>
<keyword evidence="9" id="KW-0133">Cell shape</keyword>
<dbReference type="InterPro" id="IPR037167">
    <property type="entry name" value="Peptidase_S11_C_sf"/>
</dbReference>
<evidence type="ECO:0000259" key="17">
    <source>
        <dbReference type="SMART" id="SM00936"/>
    </source>
</evidence>
<evidence type="ECO:0000256" key="3">
    <source>
        <dbReference type="ARBA" id="ARBA00007164"/>
    </source>
</evidence>
<organism evidence="18 19">
    <name type="scientific">Polycladomyces abyssicola</name>
    <dbReference type="NCBI Taxonomy" id="1125966"/>
    <lineage>
        <taxon>Bacteria</taxon>
        <taxon>Bacillati</taxon>
        <taxon>Bacillota</taxon>
        <taxon>Bacilli</taxon>
        <taxon>Bacillales</taxon>
        <taxon>Thermoactinomycetaceae</taxon>
        <taxon>Polycladomyces</taxon>
    </lineage>
</organism>
<dbReference type="GO" id="GO:0006508">
    <property type="term" value="P:proteolysis"/>
    <property type="evidence" value="ECO:0007669"/>
    <property type="project" value="UniProtKB-KW"/>
</dbReference>
<dbReference type="SUPFAM" id="SSF56601">
    <property type="entry name" value="beta-lactamase/transpeptidase-like"/>
    <property type="match status" value="1"/>
</dbReference>
<dbReference type="GO" id="GO:0009252">
    <property type="term" value="P:peptidoglycan biosynthetic process"/>
    <property type="evidence" value="ECO:0007669"/>
    <property type="project" value="UniProtKB-UniPathway"/>
</dbReference>
<comment type="pathway">
    <text evidence="2">Cell wall biogenesis; peptidoglycan biosynthesis.</text>
</comment>
<keyword evidence="11" id="KW-0961">Cell wall biogenesis/degradation</keyword>
<dbReference type="InterPro" id="IPR012338">
    <property type="entry name" value="Beta-lactam/transpept-like"/>
</dbReference>
<dbReference type="GO" id="GO:0008360">
    <property type="term" value="P:regulation of cell shape"/>
    <property type="evidence" value="ECO:0007669"/>
    <property type="project" value="UniProtKB-KW"/>
</dbReference>
<evidence type="ECO:0000313" key="18">
    <source>
        <dbReference type="EMBL" id="BCU80228.1"/>
    </source>
</evidence>
<dbReference type="PANTHER" id="PTHR21581">
    <property type="entry name" value="D-ALANYL-D-ALANINE CARBOXYPEPTIDASE"/>
    <property type="match status" value="1"/>
</dbReference>
<dbReference type="GO" id="GO:0071555">
    <property type="term" value="P:cell wall organization"/>
    <property type="evidence" value="ECO:0007669"/>
    <property type="project" value="UniProtKB-KW"/>
</dbReference>
<evidence type="ECO:0000256" key="9">
    <source>
        <dbReference type="ARBA" id="ARBA00022960"/>
    </source>
</evidence>
<evidence type="ECO:0000256" key="13">
    <source>
        <dbReference type="PIRSR" id="PIRSR618044-1"/>
    </source>
</evidence>
<dbReference type="InterPro" id="IPR001967">
    <property type="entry name" value="Peptidase_S11_N"/>
</dbReference>
<dbReference type="RefSeq" id="WP_212773641.1">
    <property type="nucleotide sequence ID" value="NZ_AP024601.1"/>
</dbReference>
<evidence type="ECO:0000256" key="6">
    <source>
        <dbReference type="ARBA" id="ARBA00022670"/>
    </source>
</evidence>
<keyword evidence="19" id="KW-1185">Reference proteome</keyword>
<dbReference type="InterPro" id="IPR015956">
    <property type="entry name" value="Peniciliin-bd_prot_C_sf"/>
</dbReference>
<dbReference type="Pfam" id="PF00768">
    <property type="entry name" value="Peptidase_S11"/>
    <property type="match status" value="1"/>
</dbReference>
<dbReference type="EC" id="3.4.16.4" evidence="4"/>
<comment type="similarity">
    <text evidence="3 15">Belongs to the peptidase S11 family.</text>
</comment>
<keyword evidence="10" id="KW-0573">Peptidoglycan synthesis</keyword>
<feature type="domain" description="Peptidase S11 D-Ala-D-Ala carboxypeptidase A C-terminal" evidence="17">
    <location>
        <begin position="298"/>
        <end position="394"/>
    </location>
</feature>
<feature type="active site" description="Proton acceptor" evidence="13">
    <location>
        <position position="70"/>
    </location>
</feature>
<evidence type="ECO:0000256" key="7">
    <source>
        <dbReference type="ARBA" id="ARBA00022729"/>
    </source>
</evidence>
<name>A0A8D5UDC7_9BACL</name>
<dbReference type="GO" id="GO:0009002">
    <property type="term" value="F:serine-type D-Ala-D-Ala carboxypeptidase activity"/>
    <property type="evidence" value="ECO:0007669"/>
    <property type="project" value="UniProtKB-EC"/>
</dbReference>
<dbReference type="EMBL" id="AP024601">
    <property type="protein sequence ID" value="BCU80228.1"/>
    <property type="molecule type" value="Genomic_DNA"/>
</dbReference>
<evidence type="ECO:0000256" key="1">
    <source>
        <dbReference type="ARBA" id="ARBA00003217"/>
    </source>
</evidence>
<dbReference type="UniPathway" id="UPA00219"/>
<evidence type="ECO:0000256" key="8">
    <source>
        <dbReference type="ARBA" id="ARBA00022801"/>
    </source>
</evidence>
<evidence type="ECO:0000256" key="15">
    <source>
        <dbReference type="RuleBase" id="RU004016"/>
    </source>
</evidence>
<dbReference type="InterPro" id="IPR018044">
    <property type="entry name" value="Peptidase_S11"/>
</dbReference>
<feature type="binding site" evidence="14">
    <location>
        <position position="248"/>
    </location>
    <ligand>
        <name>substrate</name>
    </ligand>
</feature>
<keyword evidence="6" id="KW-0645">Protease</keyword>
<keyword evidence="5 18" id="KW-0121">Carboxypeptidase</keyword>
<dbReference type="Gene3D" id="2.60.410.10">
    <property type="entry name" value="D-Ala-D-Ala carboxypeptidase, C-terminal domain"/>
    <property type="match status" value="1"/>
</dbReference>
<feature type="active site" description="Proton acceptor" evidence="13">
    <location>
        <position position="67"/>
    </location>
</feature>
<dbReference type="KEGG" id="pabs:JIR001_00110"/>
<dbReference type="PANTHER" id="PTHR21581:SF11">
    <property type="entry name" value="D-ALANYL-D-ALANINE CARBOXYPEPTIDASE DACA"/>
    <property type="match status" value="1"/>
</dbReference>
<keyword evidence="7 16" id="KW-0732">Signal</keyword>
<evidence type="ECO:0000256" key="5">
    <source>
        <dbReference type="ARBA" id="ARBA00022645"/>
    </source>
</evidence>
<feature type="chain" id="PRO_5034877981" description="serine-type D-Ala-D-Ala carboxypeptidase" evidence="16">
    <location>
        <begin position="32"/>
        <end position="414"/>
    </location>
</feature>
<dbReference type="SMART" id="SM00936">
    <property type="entry name" value="PBP5_C"/>
    <property type="match status" value="1"/>
</dbReference>
<dbReference type="Pfam" id="PF07943">
    <property type="entry name" value="PBP5_C"/>
    <property type="match status" value="1"/>
</dbReference>
<reference evidence="18" key="2">
    <citation type="journal article" date="2021" name="Microbiol. Resour. Announc.">
        <title>Complete Genome Sequence of Polycladomyces abyssicola JIR-001T, Isolated from Hemipelagic Sediment in Deep Seawater.</title>
        <authorList>
            <person name="Tsubouchi T."/>
            <person name="Kaneko Y."/>
        </authorList>
    </citation>
    <scope>NUCLEOTIDE SEQUENCE</scope>
    <source>
        <strain evidence="18">JIR-001</strain>
    </source>
</reference>
<evidence type="ECO:0000256" key="14">
    <source>
        <dbReference type="PIRSR" id="PIRSR618044-2"/>
    </source>
</evidence>
<feature type="signal peptide" evidence="16">
    <location>
        <begin position="1"/>
        <end position="31"/>
    </location>
</feature>
<evidence type="ECO:0000256" key="12">
    <source>
        <dbReference type="ARBA" id="ARBA00034000"/>
    </source>
</evidence>
<feature type="active site" evidence="13">
    <location>
        <position position="127"/>
    </location>
</feature>
<comment type="function">
    <text evidence="1">Removes C-terminal D-alanyl residues from sugar-peptide cell wall precursors.</text>
</comment>
<dbReference type="AlphaFoldDB" id="A0A8D5UDC7"/>
<sequence>MRHWFRSAQQRKIAALLLIFCLLPSLVPAQAASKPPQVRAASYIVMEFQSGRVLAEKDADVPRPPASMTKMMVEYIVMEKVRRGELHWEDQVTVSKHAAGVNEAQVNLVPGEKRTILELFTAMSVYSANDATVALAEKIGGSEEAFVGLMNRKARELGMTHTHYHNATGLDNHFYADPPNVLGSHVMSARDCALLARRLLKDYPEVTKIISQPRIVFRKGEPRQQRLTNWNLMLPGLRFYYPGVDGLKTGHTRNAGYCFTGTAVKNGMRLITVVMDTPAESTRFTATKQLLDYGFSQFTLKTFLSGGQVIPGYERVPVTDGVVPEIPLVTDHPVVFPVEKGQESRYTLHVDYIKRLEAPLRAGEVVGTLRILYDGKEMRNPDPIPVRVLQDVEKASWWELFFRKIGEEVSGLFS</sequence>
<evidence type="ECO:0000313" key="19">
    <source>
        <dbReference type="Proteomes" id="UP000677436"/>
    </source>
</evidence>